<evidence type="ECO:0000256" key="5">
    <source>
        <dbReference type="ARBA" id="ARBA00022927"/>
    </source>
</evidence>
<feature type="compositionally biased region" description="Low complexity" evidence="9">
    <location>
        <begin position="369"/>
        <end position="379"/>
    </location>
</feature>
<dbReference type="GO" id="GO:0016192">
    <property type="term" value="P:vesicle-mediated transport"/>
    <property type="evidence" value="ECO:0007669"/>
    <property type="project" value="UniProtKB-KW"/>
</dbReference>
<evidence type="ECO:0000256" key="3">
    <source>
        <dbReference type="ARBA" id="ARBA00022448"/>
    </source>
</evidence>
<protein>
    <recommendedName>
        <fullName evidence="7">Gamma-soluble NSF attachment protein</fullName>
    </recommendedName>
    <alternativeName>
        <fullName evidence="8">N-ethylmaleimide-sensitive factor attachment protein gamma</fullName>
    </alternativeName>
</protein>
<dbReference type="GO" id="GO:0031201">
    <property type="term" value="C:SNARE complex"/>
    <property type="evidence" value="ECO:0007669"/>
    <property type="project" value="TreeGrafter"/>
</dbReference>
<dbReference type="Gene3D" id="1.25.40.10">
    <property type="entry name" value="Tetratricopeptide repeat domain"/>
    <property type="match status" value="1"/>
</dbReference>
<evidence type="ECO:0000256" key="6">
    <source>
        <dbReference type="ARBA" id="ARBA00023136"/>
    </source>
</evidence>
<dbReference type="PANTHER" id="PTHR13768">
    <property type="entry name" value="SOLUBLE NSF ATTACHMENT PROTEIN SNAP"/>
    <property type="match status" value="1"/>
</dbReference>
<dbReference type="GO" id="GO:0005774">
    <property type="term" value="C:vacuolar membrane"/>
    <property type="evidence" value="ECO:0007669"/>
    <property type="project" value="TreeGrafter"/>
</dbReference>
<keyword evidence="3" id="KW-0813">Transport</keyword>
<dbReference type="GO" id="GO:0019905">
    <property type="term" value="F:syntaxin binding"/>
    <property type="evidence" value="ECO:0007669"/>
    <property type="project" value="TreeGrafter"/>
</dbReference>
<dbReference type="EMBL" id="JANTQA010000020">
    <property type="protein sequence ID" value="KAJ3446614.1"/>
    <property type="molecule type" value="Genomic_DNA"/>
</dbReference>
<keyword evidence="6" id="KW-0472">Membrane</keyword>
<dbReference type="GO" id="GO:0006886">
    <property type="term" value="P:intracellular protein transport"/>
    <property type="evidence" value="ECO:0007669"/>
    <property type="project" value="InterPro"/>
</dbReference>
<feature type="compositionally biased region" description="Basic and acidic residues" evidence="9">
    <location>
        <begin position="333"/>
        <end position="344"/>
    </location>
</feature>
<accession>A0AAV7ZZF1</accession>
<evidence type="ECO:0000313" key="11">
    <source>
        <dbReference type="Proteomes" id="UP001146793"/>
    </source>
</evidence>
<comment type="caution">
    <text evidence="10">The sequence shown here is derived from an EMBL/GenBank/DDBJ whole genome shotgun (WGS) entry which is preliminary data.</text>
</comment>
<reference evidence="10" key="1">
    <citation type="submission" date="2022-08" db="EMBL/GenBank/DDBJ databases">
        <title>Novel sulphate-reducing endosymbionts in the free-living metamonad Anaeramoeba.</title>
        <authorList>
            <person name="Jerlstrom-Hultqvist J."/>
            <person name="Cepicka I."/>
            <person name="Gallot-Lavallee L."/>
            <person name="Salas-Leiva D."/>
            <person name="Curtis B.A."/>
            <person name="Zahonova K."/>
            <person name="Pipaliya S."/>
            <person name="Dacks J."/>
            <person name="Roger A.J."/>
        </authorList>
    </citation>
    <scope>NUCLEOTIDE SEQUENCE</scope>
    <source>
        <strain evidence="10">Busselton2</strain>
    </source>
</reference>
<proteinExistence type="inferred from homology"/>
<feature type="region of interest" description="Disordered" evidence="9">
    <location>
        <begin position="306"/>
        <end position="405"/>
    </location>
</feature>
<keyword evidence="4" id="KW-0931">ER-Golgi transport</keyword>
<feature type="compositionally biased region" description="Basic and acidic residues" evidence="9">
    <location>
        <begin position="306"/>
        <end position="315"/>
    </location>
</feature>
<evidence type="ECO:0000313" key="10">
    <source>
        <dbReference type="EMBL" id="KAJ3446614.1"/>
    </source>
</evidence>
<evidence type="ECO:0000256" key="1">
    <source>
        <dbReference type="ARBA" id="ARBA00004170"/>
    </source>
</evidence>
<dbReference type="Pfam" id="PF14938">
    <property type="entry name" value="SNAP"/>
    <property type="match status" value="1"/>
</dbReference>
<name>A0AAV7ZZF1_9EUKA</name>
<dbReference type="InterPro" id="IPR000744">
    <property type="entry name" value="NSF_attach"/>
</dbReference>
<dbReference type="AlphaFoldDB" id="A0AAV7ZZF1"/>
<keyword evidence="5" id="KW-0653">Protein transport</keyword>
<evidence type="ECO:0000256" key="8">
    <source>
        <dbReference type="ARBA" id="ARBA00042485"/>
    </source>
</evidence>
<gene>
    <name evidence="10" type="ORF">M0812_08426</name>
</gene>
<organism evidence="10 11">
    <name type="scientific">Anaeramoeba flamelloides</name>
    <dbReference type="NCBI Taxonomy" id="1746091"/>
    <lineage>
        <taxon>Eukaryota</taxon>
        <taxon>Metamonada</taxon>
        <taxon>Anaeramoebidae</taxon>
        <taxon>Anaeramoeba</taxon>
    </lineage>
</organism>
<dbReference type="PANTHER" id="PTHR13768:SF2">
    <property type="entry name" value="GAMMA-SOLUBLE NSF ATTACHMENT PROTEIN"/>
    <property type="match status" value="1"/>
</dbReference>
<comment type="similarity">
    <text evidence="2">Belongs to the SNAP family.</text>
</comment>
<comment type="subcellular location">
    <subcellularLocation>
        <location evidence="1">Membrane</location>
        <topology evidence="1">Peripheral membrane protein</topology>
    </subcellularLocation>
</comment>
<sequence length="405" mass="46100">MTQKTKLIQKGMSHMKAGSKHVTKSFFHRTLDWDSGSSEYLKAAKCFKGAREWENCVEAYKQASKCNYQNGTIFAAGRNLEDASNIVNKELKDPKTACDMLEKAANFYREAGKGDVAAKAYSIAGKMLETIDSGRALDCYKNAIELYELEEKEHFGTETYRRAVAMCVKNKNFEDAIVMLDSCVKVFQKLNQPSSLHKAFLSYTIIYLTMDQFENAEKKNQKCLSIDQEYLRSNEFEAANGLLDAFESYDEEKLKEAKKHRALKYVDNQVGQLARKIELGSEIPLQNNIKKIEDVIEKDELMKIQKNRPTMDKKSVNKNSSNFEESSSDEELEIKKEQNNKRNELFGNVNTPKEKKKTNSSDQEENNNRNELFGNNNQNSKQSIEDQLGIGSSSATDDSDIEGML</sequence>
<evidence type="ECO:0000256" key="2">
    <source>
        <dbReference type="ARBA" id="ARBA00010050"/>
    </source>
</evidence>
<dbReference type="Proteomes" id="UP001146793">
    <property type="component" value="Unassembled WGS sequence"/>
</dbReference>
<dbReference type="GO" id="GO:0005483">
    <property type="term" value="F:soluble NSF attachment protein activity"/>
    <property type="evidence" value="ECO:0007669"/>
    <property type="project" value="TreeGrafter"/>
</dbReference>
<evidence type="ECO:0000256" key="4">
    <source>
        <dbReference type="ARBA" id="ARBA00022892"/>
    </source>
</evidence>
<evidence type="ECO:0000256" key="9">
    <source>
        <dbReference type="SAM" id="MobiDB-lite"/>
    </source>
</evidence>
<evidence type="ECO:0000256" key="7">
    <source>
        <dbReference type="ARBA" id="ARBA00040047"/>
    </source>
</evidence>
<dbReference type="SUPFAM" id="SSF48452">
    <property type="entry name" value="TPR-like"/>
    <property type="match status" value="1"/>
</dbReference>
<dbReference type="InterPro" id="IPR011990">
    <property type="entry name" value="TPR-like_helical_dom_sf"/>
</dbReference>